<dbReference type="SUPFAM" id="SSF52540">
    <property type="entry name" value="P-loop containing nucleoside triphosphate hydrolases"/>
    <property type="match status" value="1"/>
</dbReference>
<dbReference type="PANTHER" id="PTHR30258:SF2">
    <property type="entry name" value="COMG OPERON PROTEIN 1"/>
    <property type="match status" value="1"/>
</dbReference>
<protein>
    <recommendedName>
        <fullName evidence="8">Type II secretion system protein E</fullName>
        <shortName evidence="8">T2SS protein E</shortName>
    </recommendedName>
    <alternativeName>
        <fullName evidence="8">Type II traffic warden ATPase</fullName>
    </alternativeName>
</protein>
<keyword evidence="2 8" id="KW-0813">Transport</keyword>
<evidence type="ECO:0000256" key="4">
    <source>
        <dbReference type="ARBA" id="ARBA00022840"/>
    </source>
</evidence>
<dbReference type="RefSeq" id="WP_379901129.1">
    <property type="nucleotide sequence ID" value="NZ_JBHRTR010000028.1"/>
</dbReference>
<dbReference type="Pfam" id="PF05157">
    <property type="entry name" value="MshEN"/>
    <property type="match status" value="1"/>
</dbReference>
<keyword evidence="6" id="KW-1278">Translocase</keyword>
<keyword evidence="11" id="KW-1185">Reference proteome</keyword>
<evidence type="ECO:0000256" key="5">
    <source>
        <dbReference type="ARBA" id="ARBA00022927"/>
    </source>
</evidence>
<dbReference type="NCBIfam" id="TIGR02533">
    <property type="entry name" value="type_II_gspE"/>
    <property type="match status" value="1"/>
</dbReference>
<dbReference type="PANTHER" id="PTHR30258">
    <property type="entry name" value="TYPE II SECRETION SYSTEM PROTEIN GSPE-RELATED"/>
    <property type="match status" value="1"/>
</dbReference>
<keyword evidence="3 8" id="KW-0547">Nucleotide-binding</keyword>
<dbReference type="InterPro" id="IPR027417">
    <property type="entry name" value="P-loop_NTPase"/>
</dbReference>
<dbReference type="Gene3D" id="3.30.300.160">
    <property type="entry name" value="Type II secretion system, protein E, N-terminal domain"/>
    <property type="match status" value="1"/>
</dbReference>
<dbReference type="SUPFAM" id="SSF160246">
    <property type="entry name" value="EspE N-terminal domain-like"/>
    <property type="match status" value="1"/>
</dbReference>
<evidence type="ECO:0000256" key="2">
    <source>
        <dbReference type="ARBA" id="ARBA00022448"/>
    </source>
</evidence>
<dbReference type="Proteomes" id="UP001595528">
    <property type="component" value="Unassembled WGS sequence"/>
</dbReference>
<evidence type="ECO:0000313" key="11">
    <source>
        <dbReference type="Proteomes" id="UP001595528"/>
    </source>
</evidence>
<proteinExistence type="inferred from homology"/>
<dbReference type="InterPro" id="IPR001482">
    <property type="entry name" value="T2SS/T4SS_dom"/>
</dbReference>
<evidence type="ECO:0000256" key="1">
    <source>
        <dbReference type="ARBA" id="ARBA00006611"/>
    </source>
</evidence>
<evidence type="ECO:0000313" key="10">
    <source>
        <dbReference type="EMBL" id="MFC3228219.1"/>
    </source>
</evidence>
<dbReference type="CDD" id="cd01129">
    <property type="entry name" value="PulE-GspE-like"/>
    <property type="match status" value="1"/>
</dbReference>
<name>A0ABV7L1B4_9PROT</name>
<evidence type="ECO:0000256" key="3">
    <source>
        <dbReference type="ARBA" id="ARBA00022741"/>
    </source>
</evidence>
<organism evidence="10 11">
    <name type="scientific">Marinibaculum pumilum</name>
    <dbReference type="NCBI Taxonomy" id="1766165"/>
    <lineage>
        <taxon>Bacteria</taxon>
        <taxon>Pseudomonadati</taxon>
        <taxon>Pseudomonadota</taxon>
        <taxon>Alphaproteobacteria</taxon>
        <taxon>Rhodospirillales</taxon>
        <taxon>Rhodospirillaceae</taxon>
        <taxon>Marinibaculum</taxon>
    </lineage>
</organism>
<dbReference type="EMBL" id="JBHRTR010000028">
    <property type="protein sequence ID" value="MFC3228219.1"/>
    <property type="molecule type" value="Genomic_DNA"/>
</dbReference>
<gene>
    <name evidence="10" type="primary">gspE</name>
    <name evidence="10" type="ORF">ACFOGJ_13320</name>
</gene>
<dbReference type="Gene3D" id="3.40.50.300">
    <property type="entry name" value="P-loop containing nucleotide triphosphate hydrolases"/>
    <property type="match status" value="1"/>
</dbReference>
<sequence>MDGPKRSLNGGADIESVLANRGLLNEAALDRLRRLEAESGERLDRIAAKLGMVSDSDLAGAYADALGRPLVRVEDFPTEAVLPERLRAAFVKRSKAIPLAETEDSLVVAMADPLDETAVRAMQFATGKRIDCRAALPADIDTVYERLYGEGRGANDDLYAAAGEGDDAFHDSDLERLKDLASEAPVIRLVNSLVGRAVEMHASDIHIESMEAGLRVRYRIDGVLREMDPPPARLRSAIISRIKIMSKLDIAERRLAQDGRIRLAVRGKEIDFRVSTTPAIHGESVVLRILDRDNLKLEFAALGFDDTQLPAFLEALHRPYGIVLVTGPTGSGKTTTLYAALTELNRTDTKILTAEDPVEYMLEGINQVQVKADIGLTFASALRSFLRQDPDILMIGEIRDLETAQIAVQAALTGHLVLSTVHTNDAASAVTRLLDMGIENYLLTSTVNAVLGQRLVRRLCPSCREAYVPAPELVAQIDLKPGIIGPHAHLYRPKGCGECTNGFAGRTTVLELMVLDDAIRALVMRRAEAREIQLEAVRNGMQTMYADGLRKALAGITTIEEVLRVSRST</sequence>
<keyword evidence="5 8" id="KW-0653">Protein transport</keyword>
<evidence type="ECO:0000256" key="6">
    <source>
        <dbReference type="ARBA" id="ARBA00022967"/>
    </source>
</evidence>
<reference evidence="11" key="1">
    <citation type="journal article" date="2019" name="Int. J. Syst. Evol. Microbiol.">
        <title>The Global Catalogue of Microorganisms (GCM) 10K type strain sequencing project: providing services to taxonomists for standard genome sequencing and annotation.</title>
        <authorList>
            <consortium name="The Broad Institute Genomics Platform"/>
            <consortium name="The Broad Institute Genome Sequencing Center for Infectious Disease"/>
            <person name="Wu L."/>
            <person name="Ma J."/>
        </authorList>
    </citation>
    <scope>NUCLEOTIDE SEQUENCE [LARGE SCALE GENOMIC DNA]</scope>
    <source>
        <strain evidence="11">KCTC 42964</strain>
    </source>
</reference>
<evidence type="ECO:0000259" key="9">
    <source>
        <dbReference type="PROSITE" id="PS00662"/>
    </source>
</evidence>
<comment type="similarity">
    <text evidence="1 8">Belongs to the GSP E family.</text>
</comment>
<dbReference type="InterPro" id="IPR037257">
    <property type="entry name" value="T2SS_E_N_sf"/>
</dbReference>
<evidence type="ECO:0000256" key="8">
    <source>
        <dbReference type="RuleBase" id="RU366070"/>
    </source>
</evidence>
<feature type="domain" description="Bacterial type II secretion system protein E" evidence="9">
    <location>
        <begin position="386"/>
        <end position="400"/>
    </location>
</feature>
<comment type="catalytic activity">
    <reaction evidence="7">
        <text>ATP + H2O + cellular proteinSide 1 = ADP + phosphate + cellular proteinSide 2.</text>
        <dbReference type="EC" id="7.4.2.8"/>
    </reaction>
</comment>
<dbReference type="InterPro" id="IPR003593">
    <property type="entry name" value="AAA+_ATPase"/>
</dbReference>
<dbReference type="InterPro" id="IPR007831">
    <property type="entry name" value="T2SS_GspE_N"/>
</dbReference>
<dbReference type="Gene3D" id="1.10.40.70">
    <property type="match status" value="1"/>
</dbReference>
<dbReference type="Pfam" id="PF00437">
    <property type="entry name" value="T2SSE"/>
    <property type="match status" value="1"/>
</dbReference>
<dbReference type="InterPro" id="IPR013369">
    <property type="entry name" value="T2SS_GspE"/>
</dbReference>
<dbReference type="SMART" id="SM00382">
    <property type="entry name" value="AAA"/>
    <property type="match status" value="1"/>
</dbReference>
<dbReference type="PROSITE" id="PS00662">
    <property type="entry name" value="T2SP_E"/>
    <property type="match status" value="1"/>
</dbReference>
<accession>A0ABV7L1B4</accession>
<comment type="function">
    <text evidence="8">ATPase component of the type II secretion system required for the energy-dependent secretion of extracellular factors such as proteases and toxins from the periplasm. Acts as a molecular motor to provide the energy that is required for assembly of the pseudopilus and the extrusion of substrates generated in the cytoplasm.</text>
</comment>
<evidence type="ECO:0000256" key="7">
    <source>
        <dbReference type="ARBA" id="ARBA00034006"/>
    </source>
</evidence>
<comment type="subcellular location">
    <subcellularLocation>
        <location evidence="8">Cell inner membrane</location>
    </subcellularLocation>
</comment>
<comment type="caution">
    <text evidence="10">The sequence shown here is derived from an EMBL/GenBank/DDBJ whole genome shotgun (WGS) entry which is preliminary data.</text>
</comment>
<keyword evidence="4 8" id="KW-0067">ATP-binding</keyword>
<dbReference type="Gene3D" id="3.30.450.90">
    <property type="match status" value="1"/>
</dbReference>